<feature type="domain" description="PD-(D/E)XK endonuclease-like" evidence="1">
    <location>
        <begin position="10"/>
        <end position="288"/>
    </location>
</feature>
<keyword evidence="2" id="KW-0378">Hydrolase</keyword>
<name>A0A7D5JTM5_9CAUD</name>
<protein>
    <submittedName>
        <fullName evidence="2">Cas4 exonuclease</fullName>
    </submittedName>
</protein>
<dbReference type="SUPFAM" id="SSF52980">
    <property type="entry name" value="Restriction endonuclease-like"/>
    <property type="match status" value="1"/>
</dbReference>
<dbReference type="Pfam" id="PF12705">
    <property type="entry name" value="PDDEXK_1"/>
    <property type="match status" value="1"/>
</dbReference>
<sequence length="291" mass="33414">MTQIKLPLRSVSQLNQYTRCPMSYKLARIDKVWQRPAAWLPQGTAFHTVAEVYEKARAEGREMTLQQCQDIFREEYSRDINALTADTPNFEWWFHSGPYGGLRDTERRYEVGLEQVEKFWNWRTNEGQEIWMTPAIRDRACLIRPDSEHHVENCGCKPSKPAIELQFSIELDGIRVRGFIDAVVVVNGEPRVRDYKTGNKPGDDFQLGVYALAIEILFGVKVTTGDYYMAGKKGRPAVITHPFDLTDWTREAITARFHEVEAQIQAGNFEPDPDPDKCGFCDVALSCPIYQ</sequence>
<dbReference type="Proteomes" id="UP000510603">
    <property type="component" value="Segment"/>
</dbReference>
<evidence type="ECO:0000313" key="2">
    <source>
        <dbReference type="EMBL" id="QLF84639.1"/>
    </source>
</evidence>
<keyword evidence="2" id="KW-0269">Exonuclease</keyword>
<accession>A0A7D5JTM5</accession>
<organism evidence="2 3">
    <name type="scientific">Mycobacterium phage Gail</name>
    <dbReference type="NCBI Taxonomy" id="2743994"/>
    <lineage>
        <taxon>Viruses</taxon>
        <taxon>Duplodnaviria</taxon>
        <taxon>Heunggongvirae</taxon>
        <taxon>Uroviricota</taxon>
        <taxon>Caudoviricetes</taxon>
        <taxon>Luchadorvirus</taxon>
        <taxon>Luchadorvirus gail</taxon>
        <taxon>Lucadorvirus gail</taxon>
    </lineage>
</organism>
<dbReference type="InterPro" id="IPR011335">
    <property type="entry name" value="Restrct_endonuc-II-like"/>
</dbReference>
<dbReference type="GO" id="GO:0004527">
    <property type="term" value="F:exonuclease activity"/>
    <property type="evidence" value="ECO:0007669"/>
    <property type="project" value="UniProtKB-KW"/>
</dbReference>
<dbReference type="KEGG" id="vg:65127708"/>
<reference evidence="2 3" key="1">
    <citation type="submission" date="2020-05" db="EMBL/GenBank/DDBJ databases">
        <authorList>
            <person name="Vorhees N."/>
            <person name="Tucker A.R."/>
            <person name="Stephan M.R."/>
            <person name="Stalions G.A."/>
            <person name="Riebschleger D.L."/>
            <person name="Petouhoff A.M."/>
            <person name="Paluch K.V."/>
            <person name="Lockett T."/>
            <person name="Koorndyk N.D."/>
            <person name="Koehl A.J."/>
            <person name="Johnson H.K."/>
            <person name="Hood S.A."/>
            <person name="Currier J.K."/>
            <person name="Covert A."/>
            <person name="Bojanowski S.E."/>
            <person name="Bilisko A."/>
            <person name="Bartz C."/>
            <person name="Beck A.M."/>
            <person name="Sievers M.T."/>
            <person name="Stukey J."/>
            <person name="Garlena R.A."/>
            <person name="Russell D.A."/>
            <person name="Pope W.H."/>
            <person name="Jacobs-Sera D."/>
            <person name="Hatfull G.F."/>
        </authorList>
    </citation>
    <scope>NUCLEOTIDE SEQUENCE [LARGE SCALE GENOMIC DNA]</scope>
</reference>
<dbReference type="InterPro" id="IPR038726">
    <property type="entry name" value="PDDEXK_AddAB-type"/>
</dbReference>
<dbReference type="GeneID" id="65127708"/>
<evidence type="ECO:0000259" key="1">
    <source>
        <dbReference type="Pfam" id="PF12705"/>
    </source>
</evidence>
<evidence type="ECO:0000313" key="3">
    <source>
        <dbReference type="Proteomes" id="UP000510603"/>
    </source>
</evidence>
<gene>
    <name evidence="2" type="primary">75</name>
    <name evidence="2" type="ORF">SEA_GAIL_75</name>
</gene>
<dbReference type="EMBL" id="MT522004">
    <property type="protein sequence ID" value="QLF84639.1"/>
    <property type="molecule type" value="Genomic_DNA"/>
</dbReference>
<dbReference type="RefSeq" id="YP_010109427.1">
    <property type="nucleotide sequence ID" value="NC_055858.1"/>
</dbReference>
<dbReference type="Gene3D" id="3.90.320.10">
    <property type="match status" value="1"/>
</dbReference>
<proteinExistence type="predicted"/>
<dbReference type="InterPro" id="IPR011604">
    <property type="entry name" value="PDDEXK-like_dom_sf"/>
</dbReference>
<keyword evidence="2" id="KW-0540">Nuclease</keyword>
<keyword evidence="3" id="KW-1185">Reference proteome</keyword>